<dbReference type="InterPro" id="IPR004843">
    <property type="entry name" value="Calcineurin-like_PHP"/>
</dbReference>
<organism evidence="5 6">
    <name type="scientific">Lunatimonas lonarensis</name>
    <dbReference type="NCBI Taxonomy" id="1232681"/>
    <lineage>
        <taxon>Bacteria</taxon>
        <taxon>Pseudomonadati</taxon>
        <taxon>Bacteroidota</taxon>
        <taxon>Cytophagia</taxon>
        <taxon>Cytophagales</taxon>
        <taxon>Cyclobacteriaceae</taxon>
    </lineage>
</organism>
<feature type="domain" description="Calcineurin-like phosphoesterase" evidence="3">
    <location>
        <begin position="137"/>
        <end position="331"/>
    </location>
</feature>
<dbReference type="STRING" id="1232681.ADIS_1086"/>
<dbReference type="Gene3D" id="3.60.21.10">
    <property type="match status" value="1"/>
</dbReference>
<evidence type="ECO:0000256" key="1">
    <source>
        <dbReference type="ARBA" id="ARBA00022729"/>
    </source>
</evidence>
<protein>
    <recommendedName>
        <fullName evidence="7">Purple acid phosphatase</fullName>
    </recommendedName>
</protein>
<evidence type="ECO:0008006" key="7">
    <source>
        <dbReference type="Google" id="ProtNLM"/>
    </source>
</evidence>
<evidence type="ECO:0000313" key="5">
    <source>
        <dbReference type="EMBL" id="EON78475.1"/>
    </source>
</evidence>
<evidence type="ECO:0000313" key="6">
    <source>
        <dbReference type="Proteomes" id="UP000013909"/>
    </source>
</evidence>
<sequence>MLALVNNVKKQLISLSIVLVSFGSLAQQDPLGIFLTWKEDPLTTMVVDWHLTAATPQVLHITEKGGNAWKQETAEVLPFPFSDRHIHRVALSGLKPGTSYSIKFGGQGKEYYFNTMPADISKGAIRIAIGGDSMHDQAFMEKTNTQVAKYDPHFAVIGGDLAYANGDPKNVTRWYAWFDAVKNTLIREDGRIIPVVVGIGNHEVQGGSFAKHEDFKFDDASRAKIAPFYYGLFAFPNQPGYGVLDFGNYFSFFLLDSDHSNPVDGVQTEWFKRELAIRDNVTQIITMHHVPAYPSVRDFNGTTQARVREHWLPLIEKAGVKLVFENHDHAYKRTYPIKNNEVNQDGVVYIGDGSWGTRPREVHDPETTWYLDTAQSVRAFTLVTLQGSSFNIISVDEDGNVIDTYPANPLLK</sequence>
<evidence type="ECO:0000259" key="4">
    <source>
        <dbReference type="Pfam" id="PF16656"/>
    </source>
</evidence>
<proteinExistence type="predicted"/>
<evidence type="ECO:0000256" key="2">
    <source>
        <dbReference type="SAM" id="SignalP"/>
    </source>
</evidence>
<reference evidence="5 6" key="1">
    <citation type="submission" date="2013-02" db="EMBL/GenBank/DDBJ databases">
        <title>A novel strain isolated from Lonar lake, Maharashtra, India.</title>
        <authorList>
            <person name="Singh A."/>
        </authorList>
    </citation>
    <scope>NUCLEOTIDE SEQUENCE [LARGE SCALE GENOMIC DNA]</scope>
    <source>
        <strain evidence="5 6">AK24</strain>
    </source>
</reference>
<dbReference type="PANTHER" id="PTHR22953">
    <property type="entry name" value="ACID PHOSPHATASE RELATED"/>
    <property type="match status" value="1"/>
</dbReference>
<name>R7ZWF4_9BACT</name>
<dbReference type="Pfam" id="PF00149">
    <property type="entry name" value="Metallophos"/>
    <property type="match status" value="1"/>
</dbReference>
<dbReference type="SUPFAM" id="SSF49363">
    <property type="entry name" value="Purple acid phosphatase, N-terminal domain"/>
    <property type="match status" value="1"/>
</dbReference>
<dbReference type="InterPro" id="IPR015914">
    <property type="entry name" value="PAPs_N"/>
</dbReference>
<evidence type="ECO:0000259" key="3">
    <source>
        <dbReference type="Pfam" id="PF00149"/>
    </source>
</evidence>
<dbReference type="GO" id="GO:0003993">
    <property type="term" value="F:acid phosphatase activity"/>
    <property type="evidence" value="ECO:0007669"/>
    <property type="project" value="InterPro"/>
</dbReference>
<dbReference type="InterPro" id="IPR008963">
    <property type="entry name" value="Purple_acid_Pase-like_N"/>
</dbReference>
<dbReference type="SUPFAM" id="SSF56300">
    <property type="entry name" value="Metallo-dependent phosphatases"/>
    <property type="match status" value="1"/>
</dbReference>
<accession>R7ZWF4</accession>
<dbReference type="GO" id="GO:0046872">
    <property type="term" value="F:metal ion binding"/>
    <property type="evidence" value="ECO:0007669"/>
    <property type="project" value="InterPro"/>
</dbReference>
<dbReference type="OrthoDB" id="9801383at2"/>
<dbReference type="Proteomes" id="UP000013909">
    <property type="component" value="Unassembled WGS sequence"/>
</dbReference>
<feature type="signal peptide" evidence="2">
    <location>
        <begin position="1"/>
        <end position="26"/>
    </location>
</feature>
<dbReference type="InterPro" id="IPR039331">
    <property type="entry name" value="PAPs-like"/>
</dbReference>
<dbReference type="AlphaFoldDB" id="R7ZWF4"/>
<keyword evidence="6" id="KW-1185">Reference proteome</keyword>
<keyword evidence="1 2" id="KW-0732">Signal</keyword>
<dbReference type="InterPro" id="IPR029052">
    <property type="entry name" value="Metallo-depent_PP-like"/>
</dbReference>
<feature type="chain" id="PRO_5004461985" description="Purple acid phosphatase" evidence="2">
    <location>
        <begin position="27"/>
        <end position="412"/>
    </location>
</feature>
<dbReference type="EMBL" id="AQHR01000035">
    <property type="protein sequence ID" value="EON78475.1"/>
    <property type="molecule type" value="Genomic_DNA"/>
</dbReference>
<comment type="caution">
    <text evidence="5">The sequence shown here is derived from an EMBL/GenBank/DDBJ whole genome shotgun (WGS) entry which is preliminary data.</text>
</comment>
<dbReference type="RefSeq" id="WP_010853233.1">
    <property type="nucleotide sequence ID" value="NZ_AQHR01000035.1"/>
</dbReference>
<dbReference type="PANTHER" id="PTHR22953:SF153">
    <property type="entry name" value="PURPLE ACID PHOSPHATASE"/>
    <property type="match status" value="1"/>
</dbReference>
<dbReference type="Pfam" id="PF16656">
    <property type="entry name" value="Pur_ac_phosph_N"/>
    <property type="match status" value="1"/>
</dbReference>
<feature type="domain" description="Purple acid phosphatase N-terminal" evidence="4">
    <location>
        <begin position="30"/>
        <end position="115"/>
    </location>
</feature>
<dbReference type="Gene3D" id="2.60.40.380">
    <property type="entry name" value="Purple acid phosphatase-like, N-terminal"/>
    <property type="match status" value="1"/>
</dbReference>
<gene>
    <name evidence="5" type="ORF">ADIS_1086</name>
</gene>